<evidence type="ECO:0000313" key="2">
    <source>
        <dbReference type="EMBL" id="KAK1308763.1"/>
    </source>
</evidence>
<accession>A0AAV9E6X6</accession>
<evidence type="ECO:0000256" key="1">
    <source>
        <dbReference type="SAM" id="MobiDB-lite"/>
    </source>
</evidence>
<name>A0AAV9E6X6_ACOCL</name>
<keyword evidence="3" id="KW-1185">Reference proteome</keyword>
<proteinExistence type="predicted"/>
<protein>
    <submittedName>
        <fullName evidence="2">Uncharacterized protein</fullName>
    </submittedName>
</protein>
<reference evidence="2" key="1">
    <citation type="journal article" date="2023" name="Nat. Commun.">
        <title>Diploid and tetraploid genomes of Acorus and the evolution of monocots.</title>
        <authorList>
            <person name="Ma L."/>
            <person name="Liu K.W."/>
            <person name="Li Z."/>
            <person name="Hsiao Y.Y."/>
            <person name="Qi Y."/>
            <person name="Fu T."/>
            <person name="Tang G.D."/>
            <person name="Zhang D."/>
            <person name="Sun W.H."/>
            <person name="Liu D.K."/>
            <person name="Li Y."/>
            <person name="Chen G.Z."/>
            <person name="Liu X.D."/>
            <person name="Liao X.Y."/>
            <person name="Jiang Y.T."/>
            <person name="Yu X."/>
            <person name="Hao Y."/>
            <person name="Huang J."/>
            <person name="Zhao X.W."/>
            <person name="Ke S."/>
            <person name="Chen Y.Y."/>
            <person name="Wu W.L."/>
            <person name="Hsu J.L."/>
            <person name="Lin Y.F."/>
            <person name="Huang M.D."/>
            <person name="Li C.Y."/>
            <person name="Huang L."/>
            <person name="Wang Z.W."/>
            <person name="Zhao X."/>
            <person name="Zhong W.Y."/>
            <person name="Peng D.H."/>
            <person name="Ahmad S."/>
            <person name="Lan S."/>
            <person name="Zhang J.S."/>
            <person name="Tsai W.C."/>
            <person name="Van de Peer Y."/>
            <person name="Liu Z.J."/>
        </authorList>
    </citation>
    <scope>NUCLEOTIDE SEQUENCE</scope>
    <source>
        <strain evidence="2">CP</strain>
    </source>
</reference>
<dbReference type="AlphaFoldDB" id="A0AAV9E6X6"/>
<comment type="caution">
    <text evidence="2">The sequence shown here is derived from an EMBL/GenBank/DDBJ whole genome shotgun (WGS) entry which is preliminary data.</text>
</comment>
<reference evidence="2" key="2">
    <citation type="submission" date="2023-06" db="EMBL/GenBank/DDBJ databases">
        <authorList>
            <person name="Ma L."/>
            <person name="Liu K.-W."/>
            <person name="Li Z."/>
            <person name="Hsiao Y.-Y."/>
            <person name="Qi Y."/>
            <person name="Fu T."/>
            <person name="Tang G."/>
            <person name="Zhang D."/>
            <person name="Sun W.-H."/>
            <person name="Liu D.-K."/>
            <person name="Li Y."/>
            <person name="Chen G.-Z."/>
            <person name="Liu X.-D."/>
            <person name="Liao X.-Y."/>
            <person name="Jiang Y.-T."/>
            <person name="Yu X."/>
            <person name="Hao Y."/>
            <person name="Huang J."/>
            <person name="Zhao X.-W."/>
            <person name="Ke S."/>
            <person name="Chen Y.-Y."/>
            <person name="Wu W.-L."/>
            <person name="Hsu J.-L."/>
            <person name="Lin Y.-F."/>
            <person name="Huang M.-D."/>
            <person name="Li C.-Y."/>
            <person name="Huang L."/>
            <person name="Wang Z.-W."/>
            <person name="Zhao X."/>
            <person name="Zhong W.-Y."/>
            <person name="Peng D.-H."/>
            <person name="Ahmad S."/>
            <person name="Lan S."/>
            <person name="Zhang J.-S."/>
            <person name="Tsai W.-C."/>
            <person name="Van De Peer Y."/>
            <person name="Liu Z.-J."/>
        </authorList>
    </citation>
    <scope>NUCLEOTIDE SEQUENCE</scope>
    <source>
        <strain evidence="2">CP</strain>
        <tissue evidence="2">Leaves</tissue>
    </source>
</reference>
<sequence>MVKPLSITLENVNTSNVKSVDAELRALEVVSSYLGPLAARNPDLLKPLKETLLALLRPDEDSLMKDIYPCRSLRPLSRKPMKGRPLSDPPRPKDRPMKNWSGIRPDWND</sequence>
<dbReference type="EMBL" id="JAUJYO010000009">
    <property type="protein sequence ID" value="KAK1308763.1"/>
    <property type="molecule type" value="Genomic_DNA"/>
</dbReference>
<evidence type="ECO:0000313" key="3">
    <source>
        <dbReference type="Proteomes" id="UP001180020"/>
    </source>
</evidence>
<organism evidence="2 3">
    <name type="scientific">Acorus calamus</name>
    <name type="common">Sweet flag</name>
    <dbReference type="NCBI Taxonomy" id="4465"/>
    <lineage>
        <taxon>Eukaryota</taxon>
        <taxon>Viridiplantae</taxon>
        <taxon>Streptophyta</taxon>
        <taxon>Embryophyta</taxon>
        <taxon>Tracheophyta</taxon>
        <taxon>Spermatophyta</taxon>
        <taxon>Magnoliopsida</taxon>
        <taxon>Liliopsida</taxon>
        <taxon>Acoraceae</taxon>
        <taxon>Acorus</taxon>
    </lineage>
</organism>
<gene>
    <name evidence="2" type="ORF">QJS10_CPA09g00241</name>
</gene>
<dbReference type="Proteomes" id="UP001180020">
    <property type="component" value="Unassembled WGS sequence"/>
</dbReference>
<feature type="region of interest" description="Disordered" evidence="1">
    <location>
        <begin position="74"/>
        <end position="109"/>
    </location>
</feature>